<proteinExistence type="predicted"/>
<protein>
    <submittedName>
        <fullName evidence="1">Uncharacterized protein</fullName>
    </submittedName>
</protein>
<comment type="caution">
    <text evidence="1">The sequence shown here is derived from an EMBL/GenBank/DDBJ whole genome shotgun (WGS) entry which is preliminary data.</text>
</comment>
<dbReference type="EMBL" id="JAKOGI010000543">
    <property type="protein sequence ID" value="KAJ8433400.1"/>
    <property type="molecule type" value="Genomic_DNA"/>
</dbReference>
<reference evidence="1" key="1">
    <citation type="submission" date="2022-04" db="EMBL/GenBank/DDBJ databases">
        <title>Carnegiea gigantea Genome sequencing and assembly v2.</title>
        <authorList>
            <person name="Copetti D."/>
            <person name="Sanderson M.J."/>
            <person name="Burquez A."/>
            <person name="Wojciechowski M.F."/>
        </authorList>
    </citation>
    <scope>NUCLEOTIDE SEQUENCE</scope>
    <source>
        <strain evidence="1">SGP5-SGP5p</strain>
        <tissue evidence="1">Aerial part</tissue>
    </source>
</reference>
<gene>
    <name evidence="1" type="ORF">Cgig2_029587</name>
</gene>
<sequence>MQCTADELPDLRRKSIPRGLNVKPLNDDGPQSVVLTTNAREAPLGRRMACDLESILMEVRDHPMLKKPPSMTSAPKLHNAQKYCGFHEQNGHTTAECWELRKALHELVKARNLEVRLLVVDVLTAYNVILGWPSLRRVKAIIASDLLHLQFKPDNGRVGMMEISEQLANATLSAFDP</sequence>
<evidence type="ECO:0000313" key="2">
    <source>
        <dbReference type="Proteomes" id="UP001153076"/>
    </source>
</evidence>
<organism evidence="1 2">
    <name type="scientific">Carnegiea gigantea</name>
    <dbReference type="NCBI Taxonomy" id="171969"/>
    <lineage>
        <taxon>Eukaryota</taxon>
        <taxon>Viridiplantae</taxon>
        <taxon>Streptophyta</taxon>
        <taxon>Embryophyta</taxon>
        <taxon>Tracheophyta</taxon>
        <taxon>Spermatophyta</taxon>
        <taxon>Magnoliopsida</taxon>
        <taxon>eudicotyledons</taxon>
        <taxon>Gunneridae</taxon>
        <taxon>Pentapetalae</taxon>
        <taxon>Caryophyllales</taxon>
        <taxon>Cactineae</taxon>
        <taxon>Cactaceae</taxon>
        <taxon>Cactoideae</taxon>
        <taxon>Echinocereeae</taxon>
        <taxon>Carnegiea</taxon>
    </lineage>
</organism>
<dbReference type="OrthoDB" id="1752268at2759"/>
<dbReference type="AlphaFoldDB" id="A0A9Q1JYE6"/>
<accession>A0A9Q1JYE6</accession>
<keyword evidence="2" id="KW-1185">Reference proteome</keyword>
<name>A0A9Q1JYE6_9CARY</name>
<dbReference type="Proteomes" id="UP001153076">
    <property type="component" value="Unassembled WGS sequence"/>
</dbReference>
<evidence type="ECO:0000313" key="1">
    <source>
        <dbReference type="EMBL" id="KAJ8433400.1"/>
    </source>
</evidence>